<evidence type="ECO:0000256" key="2">
    <source>
        <dbReference type="ARBA" id="ARBA00023012"/>
    </source>
</evidence>
<feature type="modified residue" description="4-aspartylphosphate" evidence="6">
    <location>
        <position position="52"/>
    </location>
</feature>
<evidence type="ECO:0000256" key="5">
    <source>
        <dbReference type="ARBA" id="ARBA00023163"/>
    </source>
</evidence>
<dbReference type="RefSeq" id="WP_066593939.1">
    <property type="nucleotide sequence ID" value="NZ_CAJTBZ010000013.1"/>
</dbReference>
<dbReference type="GeneID" id="78361962"/>
<gene>
    <name evidence="10" type="ORF">ADH67_09845</name>
</gene>
<keyword evidence="3" id="KW-0805">Transcription regulation</keyword>
<keyword evidence="11" id="KW-1185">Reference proteome</keyword>
<dbReference type="SMART" id="SM00448">
    <property type="entry name" value="REC"/>
    <property type="match status" value="1"/>
</dbReference>
<evidence type="ECO:0000259" key="8">
    <source>
        <dbReference type="PROSITE" id="PS50110"/>
    </source>
</evidence>
<dbReference type="InterPro" id="IPR001867">
    <property type="entry name" value="OmpR/PhoB-type_DNA-bd"/>
</dbReference>
<dbReference type="Gene3D" id="1.10.10.10">
    <property type="entry name" value="Winged helix-like DNA-binding domain superfamily/Winged helix DNA-binding domain"/>
    <property type="match status" value="1"/>
</dbReference>
<dbReference type="InterPro" id="IPR036388">
    <property type="entry name" value="WH-like_DNA-bd_sf"/>
</dbReference>
<dbReference type="InterPro" id="IPR011006">
    <property type="entry name" value="CheY-like_superfamily"/>
</dbReference>
<proteinExistence type="predicted"/>
<dbReference type="GO" id="GO:0000156">
    <property type="term" value="F:phosphorelay response regulator activity"/>
    <property type="evidence" value="ECO:0007669"/>
    <property type="project" value="TreeGrafter"/>
</dbReference>
<dbReference type="InterPro" id="IPR039420">
    <property type="entry name" value="WalR-like"/>
</dbReference>
<name>A0A227KEI0_9BURK</name>
<dbReference type="PANTHER" id="PTHR48111:SF22">
    <property type="entry name" value="REGULATOR OF RPOS"/>
    <property type="match status" value="1"/>
</dbReference>
<evidence type="ECO:0000313" key="11">
    <source>
        <dbReference type="Proteomes" id="UP000214610"/>
    </source>
</evidence>
<evidence type="ECO:0000256" key="1">
    <source>
        <dbReference type="ARBA" id="ARBA00022553"/>
    </source>
</evidence>
<evidence type="ECO:0000256" key="6">
    <source>
        <dbReference type="PROSITE-ProRule" id="PRU00169"/>
    </source>
</evidence>
<dbReference type="PROSITE" id="PS50110">
    <property type="entry name" value="RESPONSE_REGULATORY"/>
    <property type="match status" value="1"/>
</dbReference>
<feature type="domain" description="Response regulatory" evidence="8">
    <location>
        <begin position="3"/>
        <end position="117"/>
    </location>
</feature>
<dbReference type="GO" id="GO:0006355">
    <property type="term" value="P:regulation of DNA-templated transcription"/>
    <property type="evidence" value="ECO:0007669"/>
    <property type="project" value="InterPro"/>
</dbReference>
<dbReference type="InterPro" id="IPR001789">
    <property type="entry name" value="Sig_transdc_resp-reg_receiver"/>
</dbReference>
<keyword evidence="4 7" id="KW-0238">DNA-binding</keyword>
<dbReference type="Proteomes" id="UP000214610">
    <property type="component" value="Unassembled WGS sequence"/>
</dbReference>
<dbReference type="FunFam" id="3.40.50.2300:FF:000001">
    <property type="entry name" value="DNA-binding response regulator PhoB"/>
    <property type="match status" value="1"/>
</dbReference>
<evidence type="ECO:0000259" key="9">
    <source>
        <dbReference type="PROSITE" id="PS51755"/>
    </source>
</evidence>
<evidence type="ECO:0000256" key="4">
    <source>
        <dbReference type="ARBA" id="ARBA00023125"/>
    </source>
</evidence>
<keyword evidence="5" id="KW-0804">Transcription</keyword>
<dbReference type="Pfam" id="PF00486">
    <property type="entry name" value="Trans_reg_C"/>
    <property type="match status" value="1"/>
</dbReference>
<reference evidence="11" key="1">
    <citation type="submission" date="2017-05" db="EMBL/GenBank/DDBJ databases">
        <title>Improved OligoMM genomes.</title>
        <authorList>
            <person name="Garzetti D."/>
        </authorList>
    </citation>
    <scope>NUCLEOTIDE SEQUENCE [LARGE SCALE GENOMIC DNA]</scope>
    <source>
        <strain evidence="11">YL45</strain>
    </source>
</reference>
<dbReference type="CDD" id="cd00383">
    <property type="entry name" value="trans_reg_C"/>
    <property type="match status" value="1"/>
</dbReference>
<dbReference type="SMART" id="SM00862">
    <property type="entry name" value="Trans_reg_C"/>
    <property type="match status" value="1"/>
</dbReference>
<organism evidence="10 11">
    <name type="scientific">Turicimonas muris</name>
    <dbReference type="NCBI Taxonomy" id="1796652"/>
    <lineage>
        <taxon>Bacteria</taxon>
        <taxon>Pseudomonadati</taxon>
        <taxon>Pseudomonadota</taxon>
        <taxon>Betaproteobacteria</taxon>
        <taxon>Burkholderiales</taxon>
        <taxon>Sutterellaceae</taxon>
        <taxon>Turicimonas</taxon>
    </lineage>
</organism>
<evidence type="ECO:0000256" key="3">
    <source>
        <dbReference type="ARBA" id="ARBA00023015"/>
    </source>
</evidence>
<feature type="domain" description="OmpR/PhoB-type" evidence="9">
    <location>
        <begin position="125"/>
        <end position="222"/>
    </location>
</feature>
<evidence type="ECO:0000313" key="10">
    <source>
        <dbReference type="EMBL" id="OXE46015.1"/>
    </source>
</evidence>
<dbReference type="PANTHER" id="PTHR48111">
    <property type="entry name" value="REGULATOR OF RPOS"/>
    <property type="match status" value="1"/>
</dbReference>
<dbReference type="EMBL" id="NHMP01000006">
    <property type="protein sequence ID" value="OXE46015.1"/>
    <property type="molecule type" value="Genomic_DNA"/>
</dbReference>
<keyword evidence="2" id="KW-0902">Two-component regulatory system</keyword>
<dbReference type="GO" id="GO:0032993">
    <property type="term" value="C:protein-DNA complex"/>
    <property type="evidence" value="ECO:0007669"/>
    <property type="project" value="TreeGrafter"/>
</dbReference>
<sequence length="230" mass="26264">MPRILIVEDNEDVRKNIVEFLELKKFKTDNTDDGLKALGLTLVNSYDLILLDVMIPGLDGISVCEQLKKRMDSTPIIFLSAKDTVEDRINGLTVGADDYIVKPFSLSELLLRINAVLRRTKKELSPFLTIGPLKLNAETKQVFRDDKEIRVNPTGFKILQFLMSKSPNIVSREELEKEIWGFNRVASDALRAQIHLLRQLVDKPFERELIHTRQGFGWSIKAEEQDAGEN</sequence>
<dbReference type="GO" id="GO:0005829">
    <property type="term" value="C:cytosol"/>
    <property type="evidence" value="ECO:0007669"/>
    <property type="project" value="TreeGrafter"/>
</dbReference>
<feature type="DNA-binding region" description="OmpR/PhoB-type" evidence="7">
    <location>
        <begin position="125"/>
        <end position="222"/>
    </location>
</feature>
<dbReference type="Gene3D" id="6.10.250.690">
    <property type="match status" value="1"/>
</dbReference>
<dbReference type="Gene3D" id="3.40.50.2300">
    <property type="match status" value="1"/>
</dbReference>
<dbReference type="GO" id="GO:0000976">
    <property type="term" value="F:transcription cis-regulatory region binding"/>
    <property type="evidence" value="ECO:0007669"/>
    <property type="project" value="TreeGrafter"/>
</dbReference>
<accession>A0A227KEI0</accession>
<dbReference type="AlphaFoldDB" id="A0A227KEI0"/>
<dbReference type="Pfam" id="PF00072">
    <property type="entry name" value="Response_reg"/>
    <property type="match status" value="1"/>
</dbReference>
<keyword evidence="1 6" id="KW-0597">Phosphoprotein</keyword>
<comment type="caution">
    <text evidence="10">The sequence shown here is derived from an EMBL/GenBank/DDBJ whole genome shotgun (WGS) entry which is preliminary data.</text>
</comment>
<evidence type="ECO:0000256" key="7">
    <source>
        <dbReference type="PROSITE-ProRule" id="PRU01091"/>
    </source>
</evidence>
<protein>
    <submittedName>
        <fullName evidence="10">DNA-binding response regulator</fullName>
    </submittedName>
</protein>
<dbReference type="SUPFAM" id="SSF52172">
    <property type="entry name" value="CheY-like"/>
    <property type="match status" value="1"/>
</dbReference>
<dbReference type="PROSITE" id="PS51755">
    <property type="entry name" value="OMPR_PHOB"/>
    <property type="match status" value="1"/>
</dbReference>